<accession>A0A368NEU6</accession>
<evidence type="ECO:0000256" key="1">
    <source>
        <dbReference type="ARBA" id="ARBA00022475"/>
    </source>
</evidence>
<protein>
    <submittedName>
        <fullName evidence="6">DUF1328 domain-containing protein</fullName>
    </submittedName>
</protein>
<keyword evidence="3 5" id="KW-1133">Transmembrane helix</keyword>
<name>A0A368NEU6_9EURY</name>
<reference evidence="6 7" key="1">
    <citation type="submission" date="2018-07" db="EMBL/GenBank/DDBJ databases">
        <title>Genome sequences of Haloplanus salinus JCM 18368T.</title>
        <authorList>
            <person name="Kim Y.B."/>
            <person name="Roh S.W."/>
        </authorList>
    </citation>
    <scope>NUCLEOTIDE SEQUENCE [LARGE SCALE GENOMIC DNA]</scope>
    <source>
        <strain evidence="6 7">JCM 18368</strain>
    </source>
</reference>
<feature type="transmembrane region" description="Helical" evidence="5">
    <location>
        <begin position="12"/>
        <end position="35"/>
    </location>
</feature>
<proteinExistence type="predicted"/>
<gene>
    <name evidence="6" type="ORF">DU504_05595</name>
</gene>
<sequence>MGPPLQLFSGEFLECAVVFLSLALVAAFVGARSVAGISMEIARVLVARFLVLATVSTVL</sequence>
<dbReference type="GO" id="GO:0005886">
    <property type="term" value="C:plasma membrane"/>
    <property type="evidence" value="ECO:0007669"/>
    <property type="project" value="InterPro"/>
</dbReference>
<keyword evidence="1" id="KW-1003">Cell membrane</keyword>
<dbReference type="Proteomes" id="UP000252189">
    <property type="component" value="Unassembled WGS sequence"/>
</dbReference>
<comment type="caution">
    <text evidence="6">The sequence shown here is derived from an EMBL/GenBank/DDBJ whole genome shotgun (WGS) entry which is preliminary data.</text>
</comment>
<evidence type="ECO:0000256" key="2">
    <source>
        <dbReference type="ARBA" id="ARBA00022692"/>
    </source>
</evidence>
<dbReference type="InterPro" id="IPR009760">
    <property type="entry name" value="DUF1328"/>
</dbReference>
<dbReference type="AlphaFoldDB" id="A0A368NEU6"/>
<organism evidence="6 7">
    <name type="scientific">Haloplanus salinus</name>
    <dbReference type="NCBI Taxonomy" id="1126245"/>
    <lineage>
        <taxon>Archaea</taxon>
        <taxon>Methanobacteriati</taxon>
        <taxon>Methanobacteriota</taxon>
        <taxon>Stenosarchaea group</taxon>
        <taxon>Halobacteria</taxon>
        <taxon>Halobacteriales</taxon>
        <taxon>Haloferacaceae</taxon>
        <taxon>Haloplanus</taxon>
    </lineage>
</organism>
<dbReference type="Pfam" id="PF07043">
    <property type="entry name" value="DUF1328"/>
    <property type="match status" value="1"/>
</dbReference>
<evidence type="ECO:0000313" key="7">
    <source>
        <dbReference type="Proteomes" id="UP000252189"/>
    </source>
</evidence>
<evidence type="ECO:0000256" key="4">
    <source>
        <dbReference type="ARBA" id="ARBA00023136"/>
    </source>
</evidence>
<keyword evidence="2 5" id="KW-0812">Transmembrane</keyword>
<evidence type="ECO:0000313" key="6">
    <source>
        <dbReference type="EMBL" id="RCU48620.1"/>
    </source>
</evidence>
<dbReference type="EMBL" id="QPHM01000001">
    <property type="protein sequence ID" value="RCU48620.1"/>
    <property type="molecule type" value="Genomic_DNA"/>
</dbReference>
<evidence type="ECO:0000256" key="3">
    <source>
        <dbReference type="ARBA" id="ARBA00022989"/>
    </source>
</evidence>
<keyword evidence="7" id="KW-1185">Reference proteome</keyword>
<evidence type="ECO:0000256" key="5">
    <source>
        <dbReference type="SAM" id="Phobius"/>
    </source>
</evidence>
<keyword evidence="4 5" id="KW-0472">Membrane</keyword>